<gene>
    <name evidence="1" type="ORF">GCM10011514_42140</name>
</gene>
<name>A0A917DV53_9BACT</name>
<evidence type="ECO:0000313" key="2">
    <source>
        <dbReference type="Proteomes" id="UP000609064"/>
    </source>
</evidence>
<dbReference type="RefSeq" id="WP_188769122.1">
    <property type="nucleotide sequence ID" value="NZ_BMKK01000010.1"/>
</dbReference>
<organism evidence="1 2">
    <name type="scientific">Emticicia aquatilis</name>
    <dbReference type="NCBI Taxonomy" id="1537369"/>
    <lineage>
        <taxon>Bacteria</taxon>
        <taxon>Pseudomonadati</taxon>
        <taxon>Bacteroidota</taxon>
        <taxon>Cytophagia</taxon>
        <taxon>Cytophagales</taxon>
        <taxon>Leadbetterellaceae</taxon>
        <taxon>Emticicia</taxon>
    </lineage>
</organism>
<accession>A0A917DV53</accession>
<reference evidence="1" key="1">
    <citation type="journal article" date="2014" name="Int. J. Syst. Evol. Microbiol.">
        <title>Complete genome sequence of Corynebacterium casei LMG S-19264T (=DSM 44701T), isolated from a smear-ripened cheese.</title>
        <authorList>
            <consortium name="US DOE Joint Genome Institute (JGI-PGF)"/>
            <person name="Walter F."/>
            <person name="Albersmeier A."/>
            <person name="Kalinowski J."/>
            <person name="Ruckert C."/>
        </authorList>
    </citation>
    <scope>NUCLEOTIDE SEQUENCE</scope>
    <source>
        <strain evidence="1">CGMCC 1.15958</strain>
    </source>
</reference>
<dbReference type="EMBL" id="BMKK01000010">
    <property type="protein sequence ID" value="GGD73613.1"/>
    <property type="molecule type" value="Genomic_DNA"/>
</dbReference>
<reference evidence="1" key="2">
    <citation type="submission" date="2020-09" db="EMBL/GenBank/DDBJ databases">
        <authorList>
            <person name="Sun Q."/>
            <person name="Zhou Y."/>
        </authorList>
    </citation>
    <scope>NUCLEOTIDE SEQUENCE</scope>
    <source>
        <strain evidence="1">CGMCC 1.15958</strain>
    </source>
</reference>
<protein>
    <submittedName>
        <fullName evidence="1">Uncharacterized protein</fullName>
    </submittedName>
</protein>
<comment type="caution">
    <text evidence="1">The sequence shown here is derived from an EMBL/GenBank/DDBJ whole genome shotgun (WGS) entry which is preliminary data.</text>
</comment>
<evidence type="ECO:0000313" key="1">
    <source>
        <dbReference type="EMBL" id="GGD73613.1"/>
    </source>
</evidence>
<keyword evidence="2" id="KW-1185">Reference proteome</keyword>
<dbReference type="Proteomes" id="UP000609064">
    <property type="component" value="Unassembled WGS sequence"/>
</dbReference>
<sequence length="340" mass="40003">MALITKKKIPFKISPRLRKYLTKYGREKELPIKYTDLLRFDNAFPLYDKKGKDTLWETVMYPQNDLEEIYEALKIIYADLKTDGDAAVIKHLVVDRVDTCTYANTKPFRIRIVNKINDNHDYFYIKLADASRIYGLELEHLLSPNVMGYCTHEDTLVEEHIAGIPADQFMNNHLNDANFNPIRLSKEFIKFNERCFVRLLGDMHSSNFVIIVTPDFEDFHYRLRAIDFDQQSYESSKSVYMPQYFKQNNAMIQMGMQFLTPESVKQYQAEERTLIANRLREEKSRMHDLIETMKKDTLSLPDNLESLKQDLARHYKNPSFLNCKSMGEVVELSLKLVLIH</sequence>
<proteinExistence type="predicted"/>
<dbReference type="AlphaFoldDB" id="A0A917DV53"/>